<evidence type="ECO:0000313" key="3">
    <source>
        <dbReference type="Proteomes" id="UP000033918"/>
    </source>
</evidence>
<keyword evidence="1" id="KW-0812">Transmembrane</keyword>
<evidence type="ECO:0008006" key="4">
    <source>
        <dbReference type="Google" id="ProtNLM"/>
    </source>
</evidence>
<sequence>MTLKTRRFLFVGFFIIFVPISFGVIFYSAGWRFDFKTFSLQKTGGIYIETKPKDVMIKLDGKIIPNDSGLIRRGTLISNLFPQKYEIKIEKNGYLPYYKNLKVEPSLVSEIIDTILIPEKIEKKIVISQKLRGDEISDFSDNVKQIIVKNSKNYFLSDFKDRSSVFNVSAAINNLRGKTEIKKISFHPFNQQNLIIEESNGLDIFNIDQPKLEFIFRNSTSSRLSAWTAKNSYIYYVEEKDEAKNEKTYALFFYNLLIKTRGQIAQLPAKPISNILVSDSGAQIALLNNSGDLHIFSAESQKLEQIAHNAEIFAFSPDSKKIAFADADGKLNVHFIEDWNKNIRKKAGETINIKYQTSNAKPIKNIVWHKDSFHLFAELGDEIRIIEIDDRPLLNEYLLVQEIKDFYYDLKSDIVYFIQNENLYSLEI</sequence>
<name>A0A0G0UIZ3_9BACT</name>
<evidence type="ECO:0000313" key="2">
    <source>
        <dbReference type="EMBL" id="KKR88788.1"/>
    </source>
</evidence>
<evidence type="ECO:0000256" key="1">
    <source>
        <dbReference type="SAM" id="Phobius"/>
    </source>
</evidence>
<dbReference type="Proteomes" id="UP000033918">
    <property type="component" value="Unassembled WGS sequence"/>
</dbReference>
<dbReference type="Gene3D" id="2.130.10.10">
    <property type="entry name" value="YVTN repeat-like/Quinoprotein amine dehydrogenase"/>
    <property type="match status" value="1"/>
</dbReference>
<reference evidence="2 3" key="1">
    <citation type="journal article" date="2015" name="Nature">
        <title>rRNA introns, odd ribosomes, and small enigmatic genomes across a large radiation of phyla.</title>
        <authorList>
            <person name="Brown C.T."/>
            <person name="Hug L.A."/>
            <person name="Thomas B.C."/>
            <person name="Sharon I."/>
            <person name="Castelle C.J."/>
            <person name="Singh A."/>
            <person name="Wilkins M.J."/>
            <person name="Williams K.H."/>
            <person name="Banfield J.F."/>
        </authorList>
    </citation>
    <scope>NUCLEOTIDE SEQUENCE [LARGE SCALE GENOMIC DNA]</scope>
</reference>
<keyword evidence="1" id="KW-0472">Membrane</keyword>
<dbReference type="EMBL" id="LCAK01000003">
    <property type="protein sequence ID" value="KKR88788.1"/>
    <property type="molecule type" value="Genomic_DNA"/>
</dbReference>
<dbReference type="AlphaFoldDB" id="A0A0G0UIZ3"/>
<dbReference type="InterPro" id="IPR015943">
    <property type="entry name" value="WD40/YVTN_repeat-like_dom_sf"/>
</dbReference>
<feature type="transmembrane region" description="Helical" evidence="1">
    <location>
        <begin position="7"/>
        <end position="29"/>
    </location>
</feature>
<accession>A0A0G0UIZ3</accession>
<proteinExistence type="predicted"/>
<protein>
    <recommendedName>
        <fullName evidence="4">PEGA domain-containing protein</fullName>
    </recommendedName>
</protein>
<dbReference type="SUPFAM" id="SSF82171">
    <property type="entry name" value="DPP6 N-terminal domain-like"/>
    <property type="match status" value="1"/>
</dbReference>
<comment type="caution">
    <text evidence="2">The sequence shown here is derived from an EMBL/GenBank/DDBJ whole genome shotgun (WGS) entry which is preliminary data.</text>
</comment>
<gene>
    <name evidence="2" type="ORF">UU38_C0003G0039</name>
</gene>
<organism evidence="2 3">
    <name type="scientific">Candidatus Wolfebacteria bacterium GW2011_GWB1_41_12</name>
    <dbReference type="NCBI Taxonomy" id="1619006"/>
    <lineage>
        <taxon>Bacteria</taxon>
        <taxon>Candidatus Wolfeibacteriota</taxon>
    </lineage>
</organism>
<keyword evidence="1" id="KW-1133">Transmembrane helix</keyword>